<dbReference type="AlphaFoldDB" id="A0A831RKV5"/>
<organism evidence="11">
    <name type="scientific">Sedimenticola thiotaurini</name>
    <dbReference type="NCBI Taxonomy" id="1543721"/>
    <lineage>
        <taxon>Bacteria</taxon>
        <taxon>Pseudomonadati</taxon>
        <taxon>Pseudomonadota</taxon>
        <taxon>Gammaproteobacteria</taxon>
        <taxon>Chromatiales</taxon>
        <taxon>Sedimenticolaceae</taxon>
        <taxon>Sedimenticola</taxon>
    </lineage>
</organism>
<dbReference type="InterPro" id="IPR039793">
    <property type="entry name" value="UROS/Hem4"/>
</dbReference>
<accession>A0A831RKV5</accession>
<proteinExistence type="inferred from homology"/>
<dbReference type="PANTHER" id="PTHR38042:SF1">
    <property type="entry name" value="UROPORPHYRINOGEN-III SYNTHASE, CHLOROPLASTIC"/>
    <property type="match status" value="1"/>
</dbReference>
<keyword evidence="4 9" id="KW-0456">Lyase</keyword>
<sequence length="255" mass="27014">MTAGCDLHGAGVLVTRPAHQAGEWCRLIEEHGGRALRLPALEIAGPADPEPARRRLARLNDCDLLIFVSPNAVRQGLALAGPAGLPSRLQLAAVGDATAAALAEMGRPADLVPQRSQDSEGLLALPRLGAVAGQRVLIVRGEGGRPLLGETLAQRGARVEYLEVYRRVCPDSDVAPLLARWDQVDLVTATSNQILENLLLLFGAAGRGRLLETPLLVISGRTGERARTLGWKQVWRAGGVSEQAVLAALCAHLGR</sequence>
<dbReference type="GO" id="GO:0006780">
    <property type="term" value="P:uroporphyrinogen III biosynthetic process"/>
    <property type="evidence" value="ECO:0007669"/>
    <property type="project" value="UniProtKB-UniRule"/>
</dbReference>
<dbReference type="SUPFAM" id="SSF69618">
    <property type="entry name" value="HemD-like"/>
    <property type="match status" value="1"/>
</dbReference>
<evidence type="ECO:0000256" key="8">
    <source>
        <dbReference type="ARBA" id="ARBA00048617"/>
    </source>
</evidence>
<dbReference type="GO" id="GO:0006782">
    <property type="term" value="P:protoporphyrinogen IX biosynthetic process"/>
    <property type="evidence" value="ECO:0007669"/>
    <property type="project" value="UniProtKB-UniRule"/>
</dbReference>
<dbReference type="EMBL" id="DRKP01000103">
    <property type="protein sequence ID" value="HEB96578.1"/>
    <property type="molecule type" value="Genomic_DNA"/>
</dbReference>
<evidence type="ECO:0000256" key="1">
    <source>
        <dbReference type="ARBA" id="ARBA00004772"/>
    </source>
</evidence>
<dbReference type="CDD" id="cd06578">
    <property type="entry name" value="HemD"/>
    <property type="match status" value="1"/>
</dbReference>
<dbReference type="Proteomes" id="UP000886251">
    <property type="component" value="Unassembled WGS sequence"/>
</dbReference>
<dbReference type="EC" id="4.2.1.75" evidence="3 9"/>
<comment type="pathway">
    <text evidence="1 9">Porphyrin-containing compound metabolism; protoporphyrin-IX biosynthesis; coproporphyrinogen-III from 5-aminolevulinate: step 3/4.</text>
</comment>
<dbReference type="Pfam" id="PF02602">
    <property type="entry name" value="HEM4"/>
    <property type="match status" value="1"/>
</dbReference>
<dbReference type="InterPro" id="IPR036108">
    <property type="entry name" value="4pyrrol_syn_uPrphyn_synt_sf"/>
</dbReference>
<dbReference type="GO" id="GO:0004852">
    <property type="term" value="F:uroporphyrinogen-III synthase activity"/>
    <property type="evidence" value="ECO:0007669"/>
    <property type="project" value="UniProtKB-UniRule"/>
</dbReference>
<feature type="domain" description="Tetrapyrrole biosynthesis uroporphyrinogen III synthase" evidence="10">
    <location>
        <begin position="26"/>
        <end position="237"/>
    </location>
</feature>
<dbReference type="UniPathway" id="UPA00251">
    <property type="reaction ID" value="UER00320"/>
</dbReference>
<keyword evidence="5 9" id="KW-0627">Porphyrin biosynthesis</keyword>
<evidence type="ECO:0000256" key="6">
    <source>
        <dbReference type="ARBA" id="ARBA00037589"/>
    </source>
</evidence>
<dbReference type="InterPro" id="IPR003754">
    <property type="entry name" value="4pyrrol_synth_uPrphyn_synth"/>
</dbReference>
<reference evidence="11" key="1">
    <citation type="journal article" date="2020" name="mSystems">
        <title>Genome- and Community-Level Interaction Insights into Carbon Utilization and Element Cycling Functions of Hydrothermarchaeota in Hydrothermal Sediment.</title>
        <authorList>
            <person name="Zhou Z."/>
            <person name="Liu Y."/>
            <person name="Xu W."/>
            <person name="Pan J."/>
            <person name="Luo Z.H."/>
            <person name="Li M."/>
        </authorList>
    </citation>
    <scope>NUCLEOTIDE SEQUENCE [LARGE SCALE GENOMIC DNA]</scope>
    <source>
        <strain evidence="11">HyVt-443</strain>
    </source>
</reference>
<evidence type="ECO:0000256" key="7">
    <source>
        <dbReference type="ARBA" id="ARBA00040167"/>
    </source>
</evidence>
<dbReference type="Gene3D" id="3.40.50.10090">
    <property type="match status" value="2"/>
</dbReference>
<evidence type="ECO:0000256" key="2">
    <source>
        <dbReference type="ARBA" id="ARBA00008133"/>
    </source>
</evidence>
<comment type="function">
    <text evidence="6 9">Catalyzes cyclization of the linear tetrapyrrole, hydroxymethylbilane, to the macrocyclic uroporphyrinogen III.</text>
</comment>
<comment type="catalytic activity">
    <reaction evidence="8 9">
        <text>hydroxymethylbilane = uroporphyrinogen III + H2O</text>
        <dbReference type="Rhea" id="RHEA:18965"/>
        <dbReference type="ChEBI" id="CHEBI:15377"/>
        <dbReference type="ChEBI" id="CHEBI:57308"/>
        <dbReference type="ChEBI" id="CHEBI:57845"/>
        <dbReference type="EC" id="4.2.1.75"/>
    </reaction>
</comment>
<comment type="similarity">
    <text evidence="2 9">Belongs to the uroporphyrinogen-III synthase family.</text>
</comment>
<protein>
    <recommendedName>
        <fullName evidence="7 9">Uroporphyrinogen-III synthase</fullName>
        <ecNumber evidence="3 9">4.2.1.75</ecNumber>
    </recommendedName>
</protein>
<evidence type="ECO:0000256" key="5">
    <source>
        <dbReference type="ARBA" id="ARBA00023244"/>
    </source>
</evidence>
<evidence type="ECO:0000256" key="9">
    <source>
        <dbReference type="RuleBase" id="RU366031"/>
    </source>
</evidence>
<evidence type="ECO:0000256" key="4">
    <source>
        <dbReference type="ARBA" id="ARBA00023239"/>
    </source>
</evidence>
<comment type="caution">
    <text evidence="11">The sequence shown here is derived from an EMBL/GenBank/DDBJ whole genome shotgun (WGS) entry which is preliminary data.</text>
</comment>
<dbReference type="PANTHER" id="PTHR38042">
    <property type="entry name" value="UROPORPHYRINOGEN-III SYNTHASE, CHLOROPLASTIC"/>
    <property type="match status" value="1"/>
</dbReference>
<name>A0A831RKV5_9GAMM</name>
<evidence type="ECO:0000256" key="3">
    <source>
        <dbReference type="ARBA" id="ARBA00013109"/>
    </source>
</evidence>
<evidence type="ECO:0000313" key="11">
    <source>
        <dbReference type="EMBL" id="HEB96578.1"/>
    </source>
</evidence>
<evidence type="ECO:0000259" key="10">
    <source>
        <dbReference type="Pfam" id="PF02602"/>
    </source>
</evidence>
<gene>
    <name evidence="11" type="ORF">ENI96_09135</name>
</gene>